<dbReference type="Proteomes" id="UP001244207">
    <property type="component" value="Unassembled WGS sequence"/>
</dbReference>
<dbReference type="EMBL" id="JAHMHS010000097">
    <property type="protein sequence ID" value="KAK1719316.1"/>
    <property type="molecule type" value="Genomic_DNA"/>
</dbReference>
<protein>
    <submittedName>
        <fullName evidence="3">Heterokaryon incompatibility protein-domain-containing protein</fullName>
    </submittedName>
</protein>
<name>A0AAD8UIZ5_GLOAC</name>
<sequence>MWLINVNTFELEDFIEPDFPYAILSHTWGSEEVSFRELKYQRDDNVWRKACYLKIYNTCRVAKSLDLGYVWVDTCCIDKTSSAELSEAINSMFRWYNRSWVCFAYLSDMDDLSSSATFLESLADSRWFIRGWTLQELLAPKVVTFYNASWQLLGSKETLSTLLSSITGIDEAILIGKAPLLKIPVATRMSWASKRQTTRIEDSAYCLLGIFGINMPLLYGEGEKAFARLQSEILQETNDLSLLAWTSTVSDPERREEYSGLLAKSPSDFLVCSKIKLVSRPRLSEDPEVGVTRTKVSIKTVLCYCDRFEEEIVSRGEAEYIMQLYHSFIDPQLLGPMSSSPYNGGGWISVGIMIAKTPSGFVRHRPWTLVAEHGSLLVRRSQRSASLPEIAELTMDSYDERAKPLKLVRHLTSEAALELQDIRLRNSIFISVDTRPMGGTPVEILGAEPKALWDGLNRTFLDKVKEESVHRIYDARFLHFSLHSSEKVLLVTAFARQTSSRPHERYAALLNYHDDEMGRWIIDRLDDEWDENSMPYAGVINMLNMVIEGHHETGPRWWPSVSLCPAEYFATSTTPATRNIRLSDGREQELTVSIIPHEAAEGACEIIVSFNR</sequence>
<dbReference type="PANTHER" id="PTHR10622:SF12">
    <property type="entry name" value="HET DOMAIN-CONTAINING PROTEIN"/>
    <property type="match status" value="1"/>
</dbReference>
<dbReference type="GeneID" id="85395075"/>
<dbReference type="PANTHER" id="PTHR10622">
    <property type="entry name" value="HET DOMAIN-CONTAINING PROTEIN"/>
    <property type="match status" value="1"/>
</dbReference>
<evidence type="ECO:0000313" key="3">
    <source>
        <dbReference type="EMBL" id="KAK1719316.1"/>
    </source>
</evidence>
<feature type="domain" description="DUF8212" evidence="2">
    <location>
        <begin position="224"/>
        <end position="259"/>
    </location>
</feature>
<dbReference type="Pfam" id="PF06985">
    <property type="entry name" value="HET"/>
    <property type="match status" value="1"/>
</dbReference>
<comment type="caution">
    <text evidence="3">The sequence shown here is derived from an EMBL/GenBank/DDBJ whole genome shotgun (WGS) entry which is preliminary data.</text>
</comment>
<gene>
    <name evidence="3" type="ORF">BDZ83DRAFT_678120</name>
</gene>
<evidence type="ECO:0000259" key="1">
    <source>
        <dbReference type="Pfam" id="PF06985"/>
    </source>
</evidence>
<keyword evidence="4" id="KW-1185">Reference proteome</keyword>
<accession>A0AAD8UIZ5</accession>
<proteinExistence type="predicted"/>
<dbReference type="AlphaFoldDB" id="A0AAD8UIZ5"/>
<reference evidence="3" key="1">
    <citation type="submission" date="2021-12" db="EMBL/GenBank/DDBJ databases">
        <title>Comparative genomics, transcriptomics and evolutionary studies reveal genomic signatures of adaptation to plant cell wall in hemibiotrophic fungi.</title>
        <authorList>
            <consortium name="DOE Joint Genome Institute"/>
            <person name="Baroncelli R."/>
            <person name="Diaz J.F."/>
            <person name="Benocci T."/>
            <person name="Peng M."/>
            <person name="Battaglia E."/>
            <person name="Haridas S."/>
            <person name="Andreopoulos W."/>
            <person name="Labutti K."/>
            <person name="Pangilinan J."/>
            <person name="Floch G.L."/>
            <person name="Makela M.R."/>
            <person name="Henrissat B."/>
            <person name="Grigoriev I.V."/>
            <person name="Crouch J.A."/>
            <person name="De Vries R.P."/>
            <person name="Sukno S.A."/>
            <person name="Thon M.R."/>
        </authorList>
    </citation>
    <scope>NUCLEOTIDE SEQUENCE</scope>
    <source>
        <strain evidence="3">CBS 112980</strain>
    </source>
</reference>
<feature type="domain" description="Heterokaryon incompatibility" evidence="1">
    <location>
        <begin position="21"/>
        <end position="111"/>
    </location>
</feature>
<evidence type="ECO:0000313" key="4">
    <source>
        <dbReference type="Proteomes" id="UP001244207"/>
    </source>
</evidence>
<dbReference type="InterPro" id="IPR010730">
    <property type="entry name" value="HET"/>
</dbReference>
<dbReference type="RefSeq" id="XP_060361400.1">
    <property type="nucleotide sequence ID" value="XM_060511176.1"/>
</dbReference>
<dbReference type="Pfam" id="PF26640">
    <property type="entry name" value="DUF8212"/>
    <property type="match status" value="1"/>
</dbReference>
<dbReference type="InterPro" id="IPR058525">
    <property type="entry name" value="DUF8212"/>
</dbReference>
<evidence type="ECO:0000259" key="2">
    <source>
        <dbReference type="Pfam" id="PF26640"/>
    </source>
</evidence>
<organism evidence="3 4">
    <name type="scientific">Glomerella acutata</name>
    <name type="common">Colletotrichum acutatum</name>
    <dbReference type="NCBI Taxonomy" id="27357"/>
    <lineage>
        <taxon>Eukaryota</taxon>
        <taxon>Fungi</taxon>
        <taxon>Dikarya</taxon>
        <taxon>Ascomycota</taxon>
        <taxon>Pezizomycotina</taxon>
        <taxon>Sordariomycetes</taxon>
        <taxon>Hypocreomycetidae</taxon>
        <taxon>Glomerellales</taxon>
        <taxon>Glomerellaceae</taxon>
        <taxon>Colletotrichum</taxon>
        <taxon>Colletotrichum acutatum species complex</taxon>
    </lineage>
</organism>